<evidence type="ECO:0008006" key="4">
    <source>
        <dbReference type="Google" id="ProtNLM"/>
    </source>
</evidence>
<organism evidence="2 3">
    <name type="scientific">Trypanosoma cruzi</name>
    <dbReference type="NCBI Taxonomy" id="5693"/>
    <lineage>
        <taxon>Eukaryota</taxon>
        <taxon>Discoba</taxon>
        <taxon>Euglenozoa</taxon>
        <taxon>Kinetoplastea</taxon>
        <taxon>Metakinetoplastina</taxon>
        <taxon>Trypanosomatida</taxon>
        <taxon>Trypanosomatidae</taxon>
        <taxon>Trypanosoma</taxon>
        <taxon>Schizotrypanum</taxon>
    </lineage>
</organism>
<dbReference type="OrthoDB" id="276262at2759"/>
<gene>
    <name evidence="2" type="ORF">C3747_108g94</name>
</gene>
<evidence type="ECO:0000256" key="1">
    <source>
        <dbReference type="SAM" id="MobiDB-lite"/>
    </source>
</evidence>
<dbReference type="VEuPathDB" id="TriTrypDB:TcBrA4_0077170"/>
<sequence length="516" mass="58333">MAEEVQQQQQQQRKEGDGGREGEKKSRRIGMDFPPVKSREEILNSQRAAVTQEEIRQGMQDDIPPVVRSVLELAHLMVSGHSQKLRASPGYQGGLFYGGSPFCFASGYRDGTRPRDMDDKGNHMKLRDPLTYGVLSLPVTAGYLCEMHGKGVFDLQAPLAHYLPELEDKLDPSVTARSILAFDTVVDDKQVLKDAEAHCFRPLFAWNICAATQRCVYKPISRFFQGGSANALTGQQQRENYVQYLRSSSRIRVGLRSRRWLSSPKVSHFSVALLIAAVERQLGGISFEESIRQTVFEPAQSHGAGYGPPMLWRDPNEMFYQPRGLSLQHQRFFHPIKTGALENCGPPLLNASMNLYAPVEDYGKLLLLSLDAIRHARTTLGVAGITKAGPHFDFGVEWLGRKQERCQRIQLTRHVMGMEYVPAASSFRYNCEHDLGCFGVTNCGTRNACVLANTLSRMIQHLFLKHVIRKGVDVMRGPDLDNPAQEQSETETKFRKIIKKQEYTSYFRKHDTHKRF</sequence>
<protein>
    <recommendedName>
        <fullName evidence="4">Beta-lactamase-related domain-containing protein</fullName>
    </recommendedName>
</protein>
<evidence type="ECO:0000313" key="3">
    <source>
        <dbReference type="Proteomes" id="UP000246078"/>
    </source>
</evidence>
<dbReference type="VEuPathDB" id="TriTrypDB:Tc_MARK_1464"/>
<dbReference type="OMA" id="HKGKPFC"/>
<feature type="region of interest" description="Disordered" evidence="1">
    <location>
        <begin position="1"/>
        <end position="32"/>
    </location>
</feature>
<dbReference type="VEuPathDB" id="TriTrypDB:BCY84_19528"/>
<dbReference type="AlphaFoldDB" id="A0A2V2WH48"/>
<dbReference type="Gene3D" id="3.40.710.10">
    <property type="entry name" value="DD-peptidase/beta-lactamase superfamily"/>
    <property type="match status" value="1"/>
</dbReference>
<dbReference type="VEuPathDB" id="TriTrypDB:TcG_05975"/>
<dbReference type="VEuPathDB" id="TriTrypDB:TCDM_07864"/>
<dbReference type="VEuPathDB" id="TriTrypDB:TcCL_NonESM10286"/>
<dbReference type="VEuPathDB" id="TriTrypDB:TcYC6_0013940"/>
<dbReference type="InterPro" id="IPR012338">
    <property type="entry name" value="Beta-lactam/transpept-like"/>
</dbReference>
<feature type="compositionally biased region" description="Basic and acidic residues" evidence="1">
    <location>
        <begin position="12"/>
        <end position="24"/>
    </location>
</feature>
<dbReference type="EMBL" id="PRFC01000108">
    <property type="protein sequence ID" value="PWV06949.1"/>
    <property type="molecule type" value="Genomic_DNA"/>
</dbReference>
<dbReference type="VEuPathDB" id="TriTrypDB:TcCLB.510439.30"/>
<dbReference type="VEuPathDB" id="TriTrypDB:C4B63_133g53"/>
<feature type="compositionally biased region" description="Low complexity" evidence="1">
    <location>
        <begin position="1"/>
        <end position="11"/>
    </location>
</feature>
<dbReference type="SUPFAM" id="SSF56601">
    <property type="entry name" value="beta-lactamase/transpeptidase-like"/>
    <property type="match status" value="1"/>
</dbReference>
<reference evidence="2 3" key="1">
    <citation type="journal article" date="2018" name="Microb. Genom.">
        <title>Expanding an expanded genome: long-read sequencing of Trypanosoma cruzi.</title>
        <authorList>
            <person name="Berna L."/>
            <person name="Rodriguez M."/>
            <person name="Chiribao M.L."/>
            <person name="Parodi-Talice A."/>
            <person name="Pita S."/>
            <person name="Rijo G."/>
            <person name="Alvarez-Valin F."/>
            <person name="Robello C."/>
        </authorList>
    </citation>
    <scope>NUCLEOTIDE SEQUENCE [LARGE SCALE GENOMIC DNA]</scope>
    <source>
        <strain evidence="2 3">TCC</strain>
    </source>
</reference>
<dbReference type="VEuPathDB" id="TriTrypDB:TCSYLVIO_002694"/>
<proteinExistence type="predicted"/>
<name>A0A2V2WH48_TRYCR</name>
<dbReference type="VEuPathDB" id="TriTrypDB:C3747_108g94"/>
<accession>A0A2V2WH48</accession>
<dbReference type="Proteomes" id="UP000246078">
    <property type="component" value="Unassembled WGS sequence"/>
</dbReference>
<comment type="caution">
    <text evidence="2">The sequence shown here is derived from an EMBL/GenBank/DDBJ whole genome shotgun (WGS) entry which is preliminary data.</text>
</comment>
<dbReference type="VEuPathDB" id="TriTrypDB:ECC02_008631"/>
<evidence type="ECO:0000313" key="2">
    <source>
        <dbReference type="EMBL" id="PWV06949.1"/>
    </source>
</evidence>
<dbReference type="VEuPathDB" id="TriTrypDB:TcCLB.511211.200"/>